<dbReference type="PANTHER" id="PTHR33577:SF9">
    <property type="entry name" value="PEROXIDASE STCC"/>
    <property type="match status" value="1"/>
</dbReference>
<evidence type="ECO:0000256" key="3">
    <source>
        <dbReference type="ARBA" id="ARBA00022617"/>
    </source>
</evidence>
<proteinExistence type="inferred from homology"/>
<evidence type="ECO:0000259" key="8">
    <source>
        <dbReference type="PROSITE" id="PS51405"/>
    </source>
</evidence>
<dbReference type="AlphaFoldDB" id="A0A9N9CK37"/>
<sequence>MSEHEWQAPGPTDKRSACPALNTLANHGYLPRDGENITSQQLIKALQDVYNLSGALATMATYNGVVTTGLLFQKSFNLEQISKHNALEHDASLTRKDKYFGDPLKVDHELVDKFLEQQVDGKITMDSAAKYNRIRVNNSKEFNPEFTYGFMQKVLSANEGVMLLNIFGAATNGEIDIGLLEAFLKHEKIPEGWRKPDKAVAPFDVFGKAFEIMKKYDEIDKEQK</sequence>
<dbReference type="InterPro" id="IPR036851">
    <property type="entry name" value="Chloroperoxidase-like_sf"/>
</dbReference>
<dbReference type="PROSITE" id="PS51405">
    <property type="entry name" value="HEME_HALOPEROXIDASE"/>
    <property type="match status" value="1"/>
</dbReference>
<dbReference type="GO" id="GO:0046872">
    <property type="term" value="F:metal ion binding"/>
    <property type="evidence" value="ECO:0007669"/>
    <property type="project" value="UniProtKB-KW"/>
</dbReference>
<keyword evidence="2" id="KW-0575">Peroxidase</keyword>
<dbReference type="GO" id="GO:0004601">
    <property type="term" value="F:peroxidase activity"/>
    <property type="evidence" value="ECO:0007669"/>
    <property type="project" value="UniProtKB-KW"/>
</dbReference>
<dbReference type="PANTHER" id="PTHR33577">
    <property type="entry name" value="STERIGMATOCYSTIN BIOSYNTHESIS PEROXIDASE STCC-RELATED"/>
    <property type="match status" value="1"/>
</dbReference>
<evidence type="ECO:0000256" key="1">
    <source>
        <dbReference type="ARBA" id="ARBA00001970"/>
    </source>
</evidence>
<reference evidence="9" key="1">
    <citation type="submission" date="2021-06" db="EMBL/GenBank/DDBJ databases">
        <authorList>
            <person name="Kallberg Y."/>
            <person name="Tangrot J."/>
            <person name="Rosling A."/>
        </authorList>
    </citation>
    <scope>NUCLEOTIDE SEQUENCE</scope>
    <source>
        <strain evidence="9">MA453B</strain>
    </source>
</reference>
<comment type="cofactor">
    <cofactor evidence="1">
        <name>heme b</name>
        <dbReference type="ChEBI" id="CHEBI:60344"/>
    </cofactor>
</comment>
<keyword evidence="3" id="KW-0349">Heme</keyword>
<evidence type="ECO:0000256" key="5">
    <source>
        <dbReference type="ARBA" id="ARBA00023002"/>
    </source>
</evidence>
<accession>A0A9N9CK37</accession>
<keyword evidence="10" id="KW-1185">Reference proteome</keyword>
<dbReference type="Proteomes" id="UP000789405">
    <property type="component" value="Unassembled WGS sequence"/>
</dbReference>
<feature type="non-terminal residue" evidence="9">
    <location>
        <position position="224"/>
    </location>
</feature>
<dbReference type="EMBL" id="CAJVPY010003872">
    <property type="protein sequence ID" value="CAG8604287.1"/>
    <property type="molecule type" value="Genomic_DNA"/>
</dbReference>
<organism evidence="9 10">
    <name type="scientific">Dentiscutata erythropus</name>
    <dbReference type="NCBI Taxonomy" id="1348616"/>
    <lineage>
        <taxon>Eukaryota</taxon>
        <taxon>Fungi</taxon>
        <taxon>Fungi incertae sedis</taxon>
        <taxon>Mucoromycota</taxon>
        <taxon>Glomeromycotina</taxon>
        <taxon>Glomeromycetes</taxon>
        <taxon>Diversisporales</taxon>
        <taxon>Gigasporaceae</taxon>
        <taxon>Dentiscutata</taxon>
    </lineage>
</organism>
<dbReference type="Pfam" id="PF01328">
    <property type="entry name" value="Peroxidase_2"/>
    <property type="match status" value="1"/>
</dbReference>
<protein>
    <submittedName>
        <fullName evidence="9">21484_t:CDS:1</fullName>
    </submittedName>
</protein>
<feature type="domain" description="Heme haloperoxidase family profile" evidence="8">
    <location>
        <begin position="2"/>
        <end position="214"/>
    </location>
</feature>
<keyword evidence="4" id="KW-0479">Metal-binding</keyword>
<evidence type="ECO:0000256" key="6">
    <source>
        <dbReference type="ARBA" id="ARBA00023004"/>
    </source>
</evidence>
<dbReference type="OrthoDB" id="407298at2759"/>
<evidence type="ECO:0000256" key="7">
    <source>
        <dbReference type="ARBA" id="ARBA00025795"/>
    </source>
</evidence>
<gene>
    <name evidence="9" type="ORF">DERYTH_LOCUS7807</name>
</gene>
<name>A0A9N9CK37_9GLOM</name>
<evidence type="ECO:0000256" key="4">
    <source>
        <dbReference type="ARBA" id="ARBA00022723"/>
    </source>
</evidence>
<dbReference type="InterPro" id="IPR000028">
    <property type="entry name" value="Chloroperoxidase"/>
</dbReference>
<keyword evidence="5" id="KW-0560">Oxidoreductase</keyword>
<evidence type="ECO:0000256" key="2">
    <source>
        <dbReference type="ARBA" id="ARBA00022559"/>
    </source>
</evidence>
<comment type="caution">
    <text evidence="9">The sequence shown here is derived from an EMBL/GenBank/DDBJ whole genome shotgun (WGS) entry which is preliminary data.</text>
</comment>
<dbReference type="SUPFAM" id="SSF47571">
    <property type="entry name" value="Cloroperoxidase"/>
    <property type="match status" value="1"/>
</dbReference>
<comment type="similarity">
    <text evidence="7">Belongs to the chloroperoxidase family.</text>
</comment>
<evidence type="ECO:0000313" key="9">
    <source>
        <dbReference type="EMBL" id="CAG8604287.1"/>
    </source>
</evidence>
<dbReference type="Gene3D" id="1.10.489.10">
    <property type="entry name" value="Chloroperoxidase-like"/>
    <property type="match status" value="1"/>
</dbReference>
<keyword evidence="6" id="KW-0408">Iron</keyword>
<evidence type="ECO:0000313" key="10">
    <source>
        <dbReference type="Proteomes" id="UP000789405"/>
    </source>
</evidence>